<comment type="caution">
    <text evidence="3">The sequence shown here is derived from an EMBL/GenBank/DDBJ whole genome shotgun (WGS) entry which is preliminary data.</text>
</comment>
<dbReference type="Pfam" id="PF22486">
    <property type="entry name" value="MATH_2"/>
    <property type="match status" value="1"/>
</dbReference>
<keyword evidence="4" id="KW-1185">Reference proteome</keyword>
<dbReference type="AlphaFoldDB" id="A0AAV4PGG2"/>
<dbReference type="PROSITE" id="PS50097">
    <property type="entry name" value="BTB"/>
    <property type="match status" value="1"/>
</dbReference>
<proteinExistence type="predicted"/>
<dbReference type="SMART" id="SM00061">
    <property type="entry name" value="MATH"/>
    <property type="match status" value="1"/>
</dbReference>
<sequence length="551" mass="64342">MQNNNKSKETEGFSIVWKIKNFEYCLQRNREPLKSPSFTVNHFAETKWHLLLYPRGVEDDTDIGFYLYREESKGAPEDITIDFQLSIISEDESFTKIVDVQDHVFCDRHGYGISSFITRDGLFQDNRDILLPDDTFTVRCRMWHHEASSSTRKEGIVNTRIGIEKGSFKWSVKDFSNLRVGQERSLSVESSLKEYPSMSLNLSLTGGYLHDRHVKIEISQINANRKNFAVFKIHVLNCYGKVLEFTEDEHWFDKKDGLQVWELPSLITRERLIGKPGIYLPKGVLTLKCDCVLSIGVEFEEIHYRECFADLDSDSESDTLDQTSDRERWTRRLKGNENAPFNFKRYGDRKSAQKQFPSRQDLSEVPHTFRSDIQSLYKDQILPDFNLKVGVQTFPVHKAILSARSPVFKAMFSNDMLEQGGNFTDVLDLDSETMHRFLIFVYTDITEENLDWPALIKLYFAADKYEVLSLKQRCSEFLKMRLCPGNVCDVLTLADLHQDDHLKSAVKDFLLQHDRIVFHSEEWKKLEKVDQDLAFETMRELYLKKLTLQQF</sequence>
<dbReference type="SUPFAM" id="SSF49599">
    <property type="entry name" value="TRAF domain-like"/>
    <property type="match status" value="2"/>
</dbReference>
<name>A0AAV4PGG2_9ARAC</name>
<dbReference type="Pfam" id="PF00651">
    <property type="entry name" value="BTB"/>
    <property type="match status" value="1"/>
</dbReference>
<dbReference type="Gene3D" id="3.30.710.10">
    <property type="entry name" value="Potassium Channel Kv1.1, Chain A"/>
    <property type="match status" value="1"/>
</dbReference>
<evidence type="ECO:0000313" key="3">
    <source>
        <dbReference type="EMBL" id="GIX95148.1"/>
    </source>
</evidence>
<accession>A0AAV4PGG2</accession>
<evidence type="ECO:0000259" key="1">
    <source>
        <dbReference type="PROSITE" id="PS50097"/>
    </source>
</evidence>
<gene>
    <name evidence="3" type="primary">Tdpoz5</name>
    <name evidence="3" type="ORF">CDAR_178811</name>
</gene>
<dbReference type="InterPro" id="IPR011333">
    <property type="entry name" value="SKP1/BTB/POZ_sf"/>
</dbReference>
<dbReference type="InterPro" id="IPR008974">
    <property type="entry name" value="TRAF-like"/>
</dbReference>
<feature type="domain" description="BTB" evidence="1">
    <location>
        <begin position="383"/>
        <end position="444"/>
    </location>
</feature>
<reference evidence="3 4" key="1">
    <citation type="submission" date="2021-06" db="EMBL/GenBank/DDBJ databases">
        <title>Caerostris darwini draft genome.</title>
        <authorList>
            <person name="Kono N."/>
            <person name="Arakawa K."/>
        </authorList>
    </citation>
    <scope>NUCLEOTIDE SEQUENCE [LARGE SCALE GENOMIC DNA]</scope>
</reference>
<dbReference type="InterPro" id="IPR002083">
    <property type="entry name" value="MATH/TRAF_dom"/>
</dbReference>
<dbReference type="CDD" id="cd00121">
    <property type="entry name" value="MATH"/>
    <property type="match status" value="1"/>
</dbReference>
<dbReference type="Gene3D" id="1.25.40.420">
    <property type="match status" value="1"/>
</dbReference>
<dbReference type="PROSITE" id="PS50144">
    <property type="entry name" value="MATH"/>
    <property type="match status" value="1"/>
</dbReference>
<dbReference type="Gene3D" id="2.60.210.10">
    <property type="entry name" value="Apoptosis, Tumor Necrosis Factor Receptor Associated Protein 2, Chain A"/>
    <property type="match status" value="1"/>
</dbReference>
<feature type="domain" description="MATH" evidence="2">
    <location>
        <begin position="12"/>
        <end position="142"/>
    </location>
</feature>
<dbReference type="SMART" id="SM00225">
    <property type="entry name" value="BTB"/>
    <property type="match status" value="1"/>
</dbReference>
<dbReference type="GO" id="GO:0030163">
    <property type="term" value="P:protein catabolic process"/>
    <property type="evidence" value="ECO:0007669"/>
    <property type="project" value="UniProtKB-ARBA"/>
</dbReference>
<evidence type="ECO:0000313" key="4">
    <source>
        <dbReference type="Proteomes" id="UP001054837"/>
    </source>
</evidence>
<dbReference type="InterPro" id="IPR000210">
    <property type="entry name" value="BTB/POZ_dom"/>
</dbReference>
<dbReference type="SUPFAM" id="SSF54695">
    <property type="entry name" value="POZ domain"/>
    <property type="match status" value="1"/>
</dbReference>
<protein>
    <submittedName>
        <fullName evidence="3">TD and POZ domain-containing protein 5</fullName>
    </submittedName>
</protein>
<evidence type="ECO:0000259" key="2">
    <source>
        <dbReference type="PROSITE" id="PS50144"/>
    </source>
</evidence>
<dbReference type="PANTHER" id="PTHR24413">
    <property type="entry name" value="SPECKLE-TYPE POZ PROTEIN"/>
    <property type="match status" value="1"/>
</dbReference>
<dbReference type="EMBL" id="BPLQ01002703">
    <property type="protein sequence ID" value="GIX95148.1"/>
    <property type="molecule type" value="Genomic_DNA"/>
</dbReference>
<organism evidence="3 4">
    <name type="scientific">Caerostris darwini</name>
    <dbReference type="NCBI Taxonomy" id="1538125"/>
    <lineage>
        <taxon>Eukaryota</taxon>
        <taxon>Metazoa</taxon>
        <taxon>Ecdysozoa</taxon>
        <taxon>Arthropoda</taxon>
        <taxon>Chelicerata</taxon>
        <taxon>Arachnida</taxon>
        <taxon>Araneae</taxon>
        <taxon>Araneomorphae</taxon>
        <taxon>Entelegynae</taxon>
        <taxon>Araneoidea</taxon>
        <taxon>Araneidae</taxon>
        <taxon>Caerostris</taxon>
    </lineage>
</organism>
<dbReference type="Proteomes" id="UP001054837">
    <property type="component" value="Unassembled WGS sequence"/>
</dbReference>